<dbReference type="GO" id="GO:0003735">
    <property type="term" value="F:structural constituent of ribosome"/>
    <property type="evidence" value="ECO:0007669"/>
    <property type="project" value="InterPro"/>
</dbReference>
<dbReference type="PANTHER" id="PTHR14413">
    <property type="entry name" value="RIBOSOMAL PROTEIN L17"/>
    <property type="match status" value="1"/>
</dbReference>
<dbReference type="GeneID" id="38775136"/>
<comment type="similarity">
    <text evidence="1">Belongs to the bacterial ribosomal protein bL17 family.</text>
</comment>
<dbReference type="AlphaFoldDB" id="A0A401G7T8"/>
<evidence type="ECO:0000313" key="6">
    <source>
        <dbReference type="Proteomes" id="UP000287166"/>
    </source>
</evidence>
<dbReference type="Proteomes" id="UP000287166">
    <property type="component" value="Unassembled WGS sequence"/>
</dbReference>
<feature type="region of interest" description="Disordered" evidence="4">
    <location>
        <begin position="194"/>
        <end position="217"/>
    </location>
</feature>
<protein>
    <submittedName>
        <fullName evidence="5">54S ribosomal protein L8, mitochondrial</fullName>
    </submittedName>
</protein>
<evidence type="ECO:0000256" key="1">
    <source>
        <dbReference type="ARBA" id="ARBA00008777"/>
    </source>
</evidence>
<dbReference type="GO" id="GO:0006412">
    <property type="term" value="P:translation"/>
    <property type="evidence" value="ECO:0007669"/>
    <property type="project" value="InterPro"/>
</dbReference>
<evidence type="ECO:0000256" key="2">
    <source>
        <dbReference type="ARBA" id="ARBA00022980"/>
    </source>
</evidence>
<dbReference type="STRING" id="139825.A0A401G7T8"/>
<dbReference type="FunCoup" id="A0A401G7T8">
    <property type="interactions" value="219"/>
</dbReference>
<dbReference type="InterPro" id="IPR000456">
    <property type="entry name" value="Ribosomal_bL17"/>
</dbReference>
<name>A0A401G7T8_9APHY</name>
<dbReference type="EMBL" id="BFAD01000001">
    <property type="protein sequence ID" value="GBE78219.1"/>
    <property type="molecule type" value="Genomic_DNA"/>
</dbReference>
<dbReference type="Gene3D" id="3.90.1030.10">
    <property type="entry name" value="Ribosomal protein L17"/>
    <property type="match status" value="1"/>
</dbReference>
<dbReference type="InterPro" id="IPR036373">
    <property type="entry name" value="Ribosomal_bL17_sf"/>
</dbReference>
<sequence>MGKQGDLPAWRRANAFVLKPAVLPKVFGTFAERYANRPGGYTRIHKFGNRPGDNAPHAILELVDNPRDLKFEMTARAVGWELVGKRLGKGGPRALAKTGVEGVEDVVVEERSLEPNERGELRQWTRWNLQKVLKFRKNDALVELVAKAKDHADTLIAKPLSMADVAKQEKEQEEQGDETPLPSLKFLRLKAGQTVPGGSRSALHISQGALGKEPSSRPRWFERRKLGIDKTSIWSQL</sequence>
<feature type="region of interest" description="Disordered" evidence="4">
    <location>
        <begin position="166"/>
        <end position="185"/>
    </location>
</feature>
<dbReference type="OrthoDB" id="275000at2759"/>
<reference evidence="5 6" key="1">
    <citation type="journal article" date="2018" name="Sci. Rep.">
        <title>Genome sequence of the cauliflower mushroom Sparassis crispa (Hanabiratake) and its association with beneficial usage.</title>
        <authorList>
            <person name="Kiyama R."/>
            <person name="Furutani Y."/>
            <person name="Kawaguchi K."/>
            <person name="Nakanishi T."/>
        </authorList>
    </citation>
    <scope>NUCLEOTIDE SEQUENCE [LARGE SCALE GENOMIC DNA]</scope>
</reference>
<dbReference type="PANTHER" id="PTHR14413:SF16">
    <property type="entry name" value="LARGE RIBOSOMAL SUBUNIT PROTEIN BL17M"/>
    <property type="match status" value="1"/>
</dbReference>
<comment type="caution">
    <text evidence="5">The sequence shown here is derived from an EMBL/GenBank/DDBJ whole genome shotgun (WGS) entry which is preliminary data.</text>
</comment>
<dbReference type="RefSeq" id="XP_027609132.1">
    <property type="nucleotide sequence ID" value="XM_027753331.1"/>
</dbReference>
<organism evidence="5 6">
    <name type="scientific">Sparassis crispa</name>
    <dbReference type="NCBI Taxonomy" id="139825"/>
    <lineage>
        <taxon>Eukaryota</taxon>
        <taxon>Fungi</taxon>
        <taxon>Dikarya</taxon>
        <taxon>Basidiomycota</taxon>
        <taxon>Agaricomycotina</taxon>
        <taxon>Agaricomycetes</taxon>
        <taxon>Polyporales</taxon>
        <taxon>Sparassidaceae</taxon>
        <taxon>Sparassis</taxon>
    </lineage>
</organism>
<keyword evidence="2 5" id="KW-0689">Ribosomal protein</keyword>
<accession>A0A401G7T8</accession>
<dbReference type="Pfam" id="PF01196">
    <property type="entry name" value="Ribosomal_L17"/>
    <property type="match status" value="1"/>
</dbReference>
<dbReference type="SUPFAM" id="SSF64263">
    <property type="entry name" value="Prokaryotic ribosomal protein L17"/>
    <property type="match status" value="1"/>
</dbReference>
<evidence type="ECO:0000256" key="4">
    <source>
        <dbReference type="SAM" id="MobiDB-lite"/>
    </source>
</evidence>
<keyword evidence="6" id="KW-1185">Reference proteome</keyword>
<gene>
    <name evidence="5" type="ORF">SCP_0111020</name>
</gene>
<dbReference type="InParanoid" id="A0A401G7T8"/>
<evidence type="ECO:0000256" key="3">
    <source>
        <dbReference type="ARBA" id="ARBA00023274"/>
    </source>
</evidence>
<keyword evidence="3" id="KW-0687">Ribonucleoprotein</keyword>
<dbReference type="GO" id="GO:0005762">
    <property type="term" value="C:mitochondrial large ribosomal subunit"/>
    <property type="evidence" value="ECO:0007669"/>
    <property type="project" value="TreeGrafter"/>
</dbReference>
<evidence type="ECO:0000313" key="5">
    <source>
        <dbReference type="EMBL" id="GBE78219.1"/>
    </source>
</evidence>
<proteinExistence type="inferred from homology"/>